<organism evidence="2 3">
    <name type="scientific">Nitrosomonas mobilis</name>
    <dbReference type="NCBI Taxonomy" id="51642"/>
    <lineage>
        <taxon>Bacteria</taxon>
        <taxon>Pseudomonadati</taxon>
        <taxon>Pseudomonadota</taxon>
        <taxon>Betaproteobacteria</taxon>
        <taxon>Nitrosomonadales</taxon>
        <taxon>Nitrosomonadaceae</taxon>
        <taxon>Nitrosomonas</taxon>
    </lineage>
</organism>
<dbReference type="RefSeq" id="WP_090288696.1">
    <property type="nucleotide sequence ID" value="NZ_FMWO01000111.1"/>
</dbReference>
<feature type="domain" description="Endonuclease/exonuclease/phosphatase" evidence="1">
    <location>
        <begin position="103"/>
        <end position="314"/>
    </location>
</feature>
<dbReference type="SUPFAM" id="SSF56219">
    <property type="entry name" value="DNase I-like"/>
    <property type="match status" value="1"/>
</dbReference>
<sequence length="395" mass="44361">MTSAATTSILQSWFGRFRQWMWMIVAAMISAGCGTTFKHEPLPQNGLARVPEIQIDPITGVRSLELSVLIYNVAGLPWPIGCGKKSRTEDEYGDRISIACNRSAALRDIGDFLGELRRQGLEPDIVMLQEAFISAAAEIPVRGGYPNWVAGPGVSDLGLKYSDRVSQSFIDDRSFWKGEKLGKWQSSGLILASNFPIKVVYKHPFNQWECAGFDCLANKGLLVAEIEVPGLPYHLRVATTHFNSRGRSGVTDERALIAHNLQVDEARDFLRKIINRDLPFIWGGDLNMRNSSDRLVYFVETSIYRINEVSAFCSANPEDCETQFEWHSDAPWQETQDLQGWVPGNQISVMPLSMEMLFDDPVDGIMTSDHDAVFVKYRLSWPVLRNLSPASPEIR</sequence>
<accession>A0A1G5SKZ3</accession>
<dbReference type="Pfam" id="PF03372">
    <property type="entry name" value="Exo_endo_phos"/>
    <property type="match status" value="1"/>
</dbReference>
<dbReference type="EMBL" id="FMWO01000111">
    <property type="protein sequence ID" value="SCZ87211.1"/>
    <property type="molecule type" value="Genomic_DNA"/>
</dbReference>
<keyword evidence="3" id="KW-1185">Reference proteome</keyword>
<gene>
    <name evidence="2" type="ORF">NSMM_980028</name>
</gene>
<dbReference type="PANTHER" id="PTHR16320:SF23">
    <property type="entry name" value="SPHINGOMYELINASE C 1"/>
    <property type="match status" value="1"/>
</dbReference>
<dbReference type="OrthoDB" id="338539at2"/>
<dbReference type="GO" id="GO:0004767">
    <property type="term" value="F:sphingomyelin phosphodiesterase activity"/>
    <property type="evidence" value="ECO:0007669"/>
    <property type="project" value="InterPro"/>
</dbReference>
<name>A0A1G5SKZ3_9PROT</name>
<proteinExistence type="predicted"/>
<dbReference type="AlphaFoldDB" id="A0A1G5SKZ3"/>
<evidence type="ECO:0000259" key="1">
    <source>
        <dbReference type="Pfam" id="PF03372"/>
    </source>
</evidence>
<dbReference type="Gene3D" id="3.60.10.10">
    <property type="entry name" value="Endonuclease/exonuclease/phosphatase"/>
    <property type="match status" value="1"/>
</dbReference>
<evidence type="ECO:0000313" key="3">
    <source>
        <dbReference type="Proteomes" id="UP000198729"/>
    </source>
</evidence>
<dbReference type="STRING" id="51642.NSMM_980028"/>
<dbReference type="InterPro" id="IPR036691">
    <property type="entry name" value="Endo/exonu/phosph_ase_sf"/>
</dbReference>
<dbReference type="Proteomes" id="UP000198729">
    <property type="component" value="Unassembled WGS sequence"/>
</dbReference>
<dbReference type="InterPro" id="IPR005135">
    <property type="entry name" value="Endo/exonuclease/phosphatase"/>
</dbReference>
<dbReference type="InterPro" id="IPR038772">
    <property type="entry name" value="Sph/SMPD2-like"/>
</dbReference>
<protein>
    <recommendedName>
        <fullName evidence="1">Endonuclease/exonuclease/phosphatase domain-containing protein</fullName>
    </recommendedName>
</protein>
<evidence type="ECO:0000313" key="2">
    <source>
        <dbReference type="EMBL" id="SCZ87211.1"/>
    </source>
</evidence>
<reference evidence="2 3" key="1">
    <citation type="submission" date="2016-10" db="EMBL/GenBank/DDBJ databases">
        <authorList>
            <person name="de Groot N.N."/>
        </authorList>
    </citation>
    <scope>NUCLEOTIDE SEQUENCE [LARGE SCALE GENOMIC DNA]</scope>
    <source>
        <strain evidence="2">1</strain>
    </source>
</reference>
<dbReference type="PANTHER" id="PTHR16320">
    <property type="entry name" value="SPHINGOMYELINASE FAMILY MEMBER"/>
    <property type="match status" value="1"/>
</dbReference>